<dbReference type="Proteomes" id="UP001311799">
    <property type="component" value="Unassembled WGS sequence"/>
</dbReference>
<evidence type="ECO:0000313" key="6">
    <source>
        <dbReference type="Proteomes" id="UP001311799"/>
    </source>
</evidence>
<gene>
    <name evidence="5" type="ORF">RS030_121996</name>
</gene>
<organism evidence="5 6">
    <name type="scientific">Cryptosporidium xiaoi</name>
    <dbReference type="NCBI Taxonomy" id="659607"/>
    <lineage>
        <taxon>Eukaryota</taxon>
        <taxon>Sar</taxon>
        <taxon>Alveolata</taxon>
        <taxon>Apicomplexa</taxon>
        <taxon>Conoidasida</taxon>
        <taxon>Coccidia</taxon>
        <taxon>Eucoccidiorida</taxon>
        <taxon>Eimeriorina</taxon>
        <taxon>Cryptosporidiidae</taxon>
        <taxon>Cryptosporidium</taxon>
    </lineage>
</organism>
<keyword evidence="4" id="KW-0539">Nucleus</keyword>
<dbReference type="AlphaFoldDB" id="A0AAV9Y1P5"/>
<dbReference type="GO" id="GO:0042273">
    <property type="term" value="P:ribosomal large subunit biogenesis"/>
    <property type="evidence" value="ECO:0007669"/>
    <property type="project" value="TreeGrafter"/>
</dbReference>
<comment type="subcellular location">
    <subcellularLocation>
        <location evidence="1">Nucleus</location>
        <location evidence="1">Nucleolus</location>
    </subcellularLocation>
</comment>
<dbReference type="EMBL" id="JAWDEY010000003">
    <property type="protein sequence ID" value="KAK6590842.1"/>
    <property type="molecule type" value="Genomic_DNA"/>
</dbReference>
<dbReference type="GO" id="GO:0005730">
    <property type="term" value="C:nucleolus"/>
    <property type="evidence" value="ECO:0007669"/>
    <property type="project" value="UniProtKB-SubCell"/>
</dbReference>
<comment type="similarity">
    <text evidence="2">Belongs to the NOP16 family.</text>
</comment>
<dbReference type="Pfam" id="PF09420">
    <property type="entry name" value="Nop16"/>
    <property type="match status" value="1"/>
</dbReference>
<accession>A0AAV9Y1P5</accession>
<comment type="caution">
    <text evidence="5">The sequence shown here is derived from an EMBL/GenBank/DDBJ whole genome shotgun (WGS) entry which is preliminary data.</text>
</comment>
<evidence type="ECO:0000256" key="2">
    <source>
        <dbReference type="ARBA" id="ARBA00008479"/>
    </source>
</evidence>
<dbReference type="PANTHER" id="PTHR13243:SF1">
    <property type="entry name" value="NUCLEOLAR PROTEIN 16"/>
    <property type="match status" value="1"/>
</dbReference>
<reference evidence="5 6" key="1">
    <citation type="submission" date="2023-10" db="EMBL/GenBank/DDBJ databases">
        <title>Comparative genomics analysis reveals potential genetic determinants of host preference in Cryptosporidium xiaoi.</title>
        <authorList>
            <person name="Xiao L."/>
            <person name="Li J."/>
        </authorList>
    </citation>
    <scope>NUCLEOTIDE SEQUENCE [LARGE SCALE GENOMIC DNA]</scope>
    <source>
        <strain evidence="5 6">52996</strain>
    </source>
</reference>
<dbReference type="InterPro" id="IPR019002">
    <property type="entry name" value="Ribosome_biogenesis_Nop16"/>
</dbReference>
<dbReference type="PANTHER" id="PTHR13243">
    <property type="entry name" value="HSPC111 PROTEIN-RELATED"/>
    <property type="match status" value="1"/>
</dbReference>
<evidence type="ECO:0000256" key="3">
    <source>
        <dbReference type="ARBA" id="ARBA00015522"/>
    </source>
</evidence>
<keyword evidence="6" id="KW-1185">Reference proteome</keyword>
<evidence type="ECO:0000256" key="1">
    <source>
        <dbReference type="ARBA" id="ARBA00004604"/>
    </source>
</evidence>
<sequence length="127" mass="15399">MAIKLSRRRTIKKVSRRTKSNKHKYVDLEKQIRDRNLRAVWDNKRTINQNFEALDPKVIIDSLPEVFDDNRPPLTLGERDEIIVRRLYERYKDNFGLMVKDIKLNPYQWTLKQCQKKVDIYLTKPRI</sequence>
<protein>
    <recommendedName>
        <fullName evidence="3">Nucleolar protein 16</fullName>
    </recommendedName>
</protein>
<evidence type="ECO:0000313" key="5">
    <source>
        <dbReference type="EMBL" id="KAK6590842.1"/>
    </source>
</evidence>
<evidence type="ECO:0000256" key="4">
    <source>
        <dbReference type="ARBA" id="ARBA00023242"/>
    </source>
</evidence>
<name>A0AAV9Y1P5_9CRYT</name>
<proteinExistence type="inferred from homology"/>